<name>A0A931NDG4_9BURK</name>
<dbReference type="AlphaFoldDB" id="A0A931NDG4"/>
<comment type="similarity">
    <text evidence="2 7">Belongs to the peptidase S26 family.</text>
</comment>
<feature type="domain" description="Peptidase S26" evidence="8">
    <location>
        <begin position="11"/>
        <end position="197"/>
    </location>
</feature>
<keyword evidence="10" id="KW-1185">Reference proteome</keyword>
<dbReference type="SUPFAM" id="SSF51306">
    <property type="entry name" value="LexA/Signal peptidase"/>
    <property type="match status" value="1"/>
</dbReference>
<dbReference type="InterPro" id="IPR019758">
    <property type="entry name" value="Pept_S26A_signal_pept_1_CS"/>
</dbReference>
<dbReference type="PROSITE" id="PS00760">
    <property type="entry name" value="SPASE_I_2"/>
    <property type="match status" value="1"/>
</dbReference>
<dbReference type="GO" id="GO:0006465">
    <property type="term" value="P:signal peptide processing"/>
    <property type="evidence" value="ECO:0007669"/>
    <property type="project" value="InterPro"/>
</dbReference>
<accession>A0A931NDG4</accession>
<organism evidence="9 10">
    <name type="scientific">Inhella gelatinilytica</name>
    <dbReference type="NCBI Taxonomy" id="2795030"/>
    <lineage>
        <taxon>Bacteria</taxon>
        <taxon>Pseudomonadati</taxon>
        <taxon>Pseudomonadota</taxon>
        <taxon>Betaproteobacteria</taxon>
        <taxon>Burkholderiales</taxon>
        <taxon>Sphaerotilaceae</taxon>
        <taxon>Inhella</taxon>
    </lineage>
</organism>
<dbReference type="GO" id="GO:0004252">
    <property type="term" value="F:serine-type endopeptidase activity"/>
    <property type="evidence" value="ECO:0007669"/>
    <property type="project" value="InterPro"/>
</dbReference>
<dbReference type="GO" id="GO:0010027">
    <property type="term" value="P:thylakoid membrane organization"/>
    <property type="evidence" value="ECO:0007669"/>
    <property type="project" value="TreeGrafter"/>
</dbReference>
<evidence type="ECO:0000313" key="10">
    <source>
        <dbReference type="Proteomes" id="UP000620139"/>
    </source>
</evidence>
<evidence type="ECO:0000259" key="8">
    <source>
        <dbReference type="Pfam" id="PF10502"/>
    </source>
</evidence>
<dbReference type="InterPro" id="IPR019757">
    <property type="entry name" value="Pept_S26A_signal_pept_1_Lys-AS"/>
</dbReference>
<feature type="active site" evidence="6">
    <location>
        <position position="35"/>
    </location>
</feature>
<dbReference type="PRINTS" id="PR00727">
    <property type="entry name" value="LEADERPTASE"/>
</dbReference>
<sequence>MKTWWRAQRGWVTLLLMFGLFRTAVADWNPVPTGSMRPTVVEGDVVLVNRLAWQAKLPLSDVVLAQWGAPERGDIVTFSSPADGTRLLKRVVGLPGDRIELVDGQLWVNGQAIPTSEAEWVTEAVQDDLELSAARRQEQLGRHRHPVQALPQLSARRDGVWHVPAGHYFMMGDNRDNSLDSRYFGPVPQARLIGRVSRLLASFDPDRFFLPRWERVALSLP</sequence>
<dbReference type="PANTHER" id="PTHR43390">
    <property type="entry name" value="SIGNAL PEPTIDASE I"/>
    <property type="match status" value="1"/>
</dbReference>
<evidence type="ECO:0000256" key="5">
    <source>
        <dbReference type="ARBA" id="ARBA00022801"/>
    </source>
</evidence>
<comment type="subcellular location">
    <subcellularLocation>
        <location evidence="7">Membrane</location>
        <topology evidence="7">Single-pass type II membrane protein</topology>
    </subcellularLocation>
</comment>
<dbReference type="InterPro" id="IPR036286">
    <property type="entry name" value="LexA/Signal_pep-like_sf"/>
</dbReference>
<feature type="active site" evidence="6">
    <location>
        <position position="89"/>
    </location>
</feature>
<evidence type="ECO:0000256" key="1">
    <source>
        <dbReference type="ARBA" id="ARBA00000677"/>
    </source>
</evidence>
<keyword evidence="5 7" id="KW-0378">Hydrolase</keyword>
<dbReference type="NCBIfam" id="TIGR02227">
    <property type="entry name" value="sigpep_I_bact"/>
    <property type="match status" value="1"/>
</dbReference>
<evidence type="ECO:0000313" key="9">
    <source>
        <dbReference type="EMBL" id="MBH9551421.1"/>
    </source>
</evidence>
<comment type="caution">
    <text evidence="9">The sequence shown here is derived from an EMBL/GenBank/DDBJ whole genome shotgun (WGS) entry which is preliminary data.</text>
</comment>
<gene>
    <name evidence="9" type="primary">lepB</name>
    <name evidence="9" type="ORF">I7X43_01055</name>
</gene>
<evidence type="ECO:0000256" key="7">
    <source>
        <dbReference type="RuleBase" id="RU362042"/>
    </source>
</evidence>
<dbReference type="RefSeq" id="WP_198099037.1">
    <property type="nucleotide sequence ID" value="NZ_JAEDAL010000001.1"/>
</dbReference>
<protein>
    <recommendedName>
        <fullName evidence="4 7">Signal peptidase I</fullName>
        <ecNumber evidence="3 7">3.4.21.89</ecNumber>
    </recommendedName>
</protein>
<dbReference type="GO" id="GO:0016020">
    <property type="term" value="C:membrane"/>
    <property type="evidence" value="ECO:0007669"/>
    <property type="project" value="UniProtKB-SubCell"/>
</dbReference>
<evidence type="ECO:0000256" key="2">
    <source>
        <dbReference type="ARBA" id="ARBA00009370"/>
    </source>
</evidence>
<dbReference type="Proteomes" id="UP000620139">
    <property type="component" value="Unassembled WGS sequence"/>
</dbReference>
<dbReference type="GO" id="GO:0009003">
    <property type="term" value="F:signal peptidase activity"/>
    <property type="evidence" value="ECO:0007669"/>
    <property type="project" value="UniProtKB-EC"/>
</dbReference>
<dbReference type="Gene3D" id="2.10.109.10">
    <property type="entry name" value="Umud Fragment, subunit A"/>
    <property type="match status" value="1"/>
</dbReference>
<dbReference type="Pfam" id="PF10502">
    <property type="entry name" value="Peptidase_S26"/>
    <property type="match status" value="1"/>
</dbReference>
<keyword evidence="7" id="KW-0645">Protease</keyword>
<proteinExistence type="inferred from homology"/>
<evidence type="ECO:0000256" key="3">
    <source>
        <dbReference type="ARBA" id="ARBA00013208"/>
    </source>
</evidence>
<dbReference type="InterPro" id="IPR019533">
    <property type="entry name" value="Peptidase_S26"/>
</dbReference>
<dbReference type="EMBL" id="JAEDAL010000001">
    <property type="protein sequence ID" value="MBH9551421.1"/>
    <property type="molecule type" value="Genomic_DNA"/>
</dbReference>
<evidence type="ECO:0000256" key="4">
    <source>
        <dbReference type="ARBA" id="ARBA00019232"/>
    </source>
</evidence>
<dbReference type="PANTHER" id="PTHR43390:SF1">
    <property type="entry name" value="CHLOROPLAST PROCESSING PEPTIDASE"/>
    <property type="match status" value="1"/>
</dbReference>
<dbReference type="InterPro" id="IPR000223">
    <property type="entry name" value="Pept_S26A_signal_pept_1"/>
</dbReference>
<dbReference type="CDD" id="cd06530">
    <property type="entry name" value="S26_SPase_I"/>
    <property type="match status" value="1"/>
</dbReference>
<dbReference type="PROSITE" id="PS00761">
    <property type="entry name" value="SPASE_I_3"/>
    <property type="match status" value="1"/>
</dbReference>
<comment type="catalytic activity">
    <reaction evidence="1 7">
        <text>Cleavage of hydrophobic, N-terminal signal or leader sequences from secreted and periplasmic proteins.</text>
        <dbReference type="EC" id="3.4.21.89"/>
    </reaction>
</comment>
<evidence type="ECO:0000256" key="6">
    <source>
        <dbReference type="PIRSR" id="PIRSR600223-1"/>
    </source>
</evidence>
<reference evidence="9" key="1">
    <citation type="submission" date="2020-12" db="EMBL/GenBank/DDBJ databases">
        <title>The genome sequence of Inhella sp. 4Y17.</title>
        <authorList>
            <person name="Liu Y."/>
        </authorList>
    </citation>
    <scope>NUCLEOTIDE SEQUENCE</scope>
    <source>
        <strain evidence="9">4Y10</strain>
    </source>
</reference>
<dbReference type="EC" id="3.4.21.89" evidence="3 7"/>